<accession>A0A645G2C4</accession>
<gene>
    <name evidence="1" type="ORF">SDC9_167426</name>
</gene>
<reference evidence="1" key="1">
    <citation type="submission" date="2019-08" db="EMBL/GenBank/DDBJ databases">
        <authorList>
            <person name="Kucharzyk K."/>
            <person name="Murdoch R.W."/>
            <person name="Higgins S."/>
            <person name="Loffler F."/>
        </authorList>
    </citation>
    <scope>NUCLEOTIDE SEQUENCE</scope>
</reference>
<evidence type="ECO:0000313" key="1">
    <source>
        <dbReference type="EMBL" id="MPN20050.1"/>
    </source>
</evidence>
<comment type="caution">
    <text evidence="1">The sequence shown here is derived from an EMBL/GenBank/DDBJ whole genome shotgun (WGS) entry which is preliminary data.</text>
</comment>
<name>A0A645G2C4_9ZZZZ</name>
<organism evidence="1">
    <name type="scientific">bioreactor metagenome</name>
    <dbReference type="NCBI Taxonomy" id="1076179"/>
    <lineage>
        <taxon>unclassified sequences</taxon>
        <taxon>metagenomes</taxon>
        <taxon>ecological metagenomes</taxon>
    </lineage>
</organism>
<sequence length="83" mass="8963">MFLVPPLLHLAERLGITGNRGDVESPVFLLDAALALFFKESHSTLFVDGLKEFTAPLGWQVVPIGVDMQTLPVGEAAEGIVFL</sequence>
<dbReference type="EMBL" id="VSSQ01067702">
    <property type="protein sequence ID" value="MPN20050.1"/>
    <property type="molecule type" value="Genomic_DNA"/>
</dbReference>
<dbReference type="AlphaFoldDB" id="A0A645G2C4"/>
<proteinExistence type="predicted"/>
<protein>
    <submittedName>
        <fullName evidence="1">Uncharacterized protein</fullName>
    </submittedName>
</protein>